<dbReference type="Gene3D" id="2.40.128.140">
    <property type="entry name" value="Outer membrane protein"/>
    <property type="match status" value="1"/>
</dbReference>
<evidence type="ECO:0000313" key="3">
    <source>
        <dbReference type="Proteomes" id="UP000014174"/>
    </source>
</evidence>
<proteinExistence type="predicted"/>
<dbReference type="eggNOG" id="COG3528">
    <property type="taxonomic scope" value="Bacteria"/>
</dbReference>
<sequence>MVKINFILLVFFFSSISLSAQTGNFKNMIGFKSENDSYLGSGSDRYYTNGLFFNFRHALNQKDTTGRVEKKIWEAEIGQYIYNAQSGAVPDIIYVDRPFAGYLYGAAKISWYKKDEQVMSAGLNIGTIGPNSLAKDAQELLHRVIGFYEINGWQYQVKNEIGVNALFEYKRLLLRPSENADFSLATQAIVGNTNTRASAGVLFRAGSINKLTQSASTNSRISNIEGSSLTKKEFFFYTQPTLNVIVYDATIQGGLFRDDKGPVTYTPNRLVYAQEVGVLYAQNPWTASFSAIFKTKEMKSQVRSQQYGSVSLSYSFGH</sequence>
<organism evidence="2 3">
    <name type="scientific">Arcticibacter svalbardensis MN12-7</name>
    <dbReference type="NCBI Taxonomy" id="1150600"/>
    <lineage>
        <taxon>Bacteria</taxon>
        <taxon>Pseudomonadati</taxon>
        <taxon>Bacteroidota</taxon>
        <taxon>Sphingobacteriia</taxon>
        <taxon>Sphingobacteriales</taxon>
        <taxon>Sphingobacteriaceae</taxon>
        <taxon>Arcticibacter</taxon>
    </lineage>
</organism>
<evidence type="ECO:0008006" key="4">
    <source>
        <dbReference type="Google" id="ProtNLM"/>
    </source>
</evidence>
<dbReference type="AlphaFoldDB" id="R9GXR5"/>
<protein>
    <recommendedName>
        <fullName evidence="4">Outer membrane protein</fullName>
    </recommendedName>
</protein>
<dbReference type="InterPro" id="IPR018707">
    <property type="entry name" value="LpxR"/>
</dbReference>
<evidence type="ECO:0000313" key="2">
    <source>
        <dbReference type="EMBL" id="EOR96597.1"/>
    </source>
</evidence>
<dbReference type="STRING" id="1150600.ADIARSV_0228"/>
<dbReference type="InterPro" id="IPR037107">
    <property type="entry name" value="Put_OMP_sf"/>
</dbReference>
<name>R9GXR5_9SPHI</name>
<dbReference type="Proteomes" id="UP000014174">
    <property type="component" value="Unassembled WGS sequence"/>
</dbReference>
<feature type="signal peptide" evidence="1">
    <location>
        <begin position="1"/>
        <end position="20"/>
    </location>
</feature>
<dbReference type="RefSeq" id="WP_016193482.1">
    <property type="nucleotide sequence ID" value="NZ_AQPN01000008.1"/>
</dbReference>
<gene>
    <name evidence="2" type="ORF">ADIARSV_0228</name>
</gene>
<accession>R9GXR5</accession>
<comment type="caution">
    <text evidence="2">The sequence shown here is derived from an EMBL/GenBank/DDBJ whole genome shotgun (WGS) entry which is preliminary data.</text>
</comment>
<evidence type="ECO:0000256" key="1">
    <source>
        <dbReference type="SAM" id="SignalP"/>
    </source>
</evidence>
<feature type="chain" id="PRO_5004472167" description="Outer membrane protein" evidence="1">
    <location>
        <begin position="21"/>
        <end position="318"/>
    </location>
</feature>
<reference evidence="2 3" key="1">
    <citation type="journal article" date="2013" name="Genome Announc.">
        <title>Draft Genome Sequence of Arcticibacter svalbardensis Strain MN12-7T, a Member of the Family Sphingobacteriaceae Isolated from an Arctic Soil Sample.</title>
        <authorList>
            <person name="Shivaji S."/>
            <person name="Ara S."/>
            <person name="Prasad S."/>
            <person name="Manasa B.P."/>
            <person name="Begum Z."/>
            <person name="Singh A."/>
            <person name="Kumar Pinnaka A."/>
        </authorList>
    </citation>
    <scope>NUCLEOTIDE SEQUENCE [LARGE SCALE GENOMIC DNA]</scope>
    <source>
        <strain evidence="2 3">MN12-7</strain>
    </source>
</reference>
<dbReference type="OrthoDB" id="622552at2"/>
<keyword evidence="3" id="KW-1185">Reference proteome</keyword>
<dbReference type="EMBL" id="AQPN01000008">
    <property type="protein sequence ID" value="EOR96597.1"/>
    <property type="molecule type" value="Genomic_DNA"/>
</dbReference>
<keyword evidence="1" id="KW-0732">Signal</keyword>
<dbReference type="Pfam" id="PF09982">
    <property type="entry name" value="LpxR"/>
    <property type="match status" value="1"/>
</dbReference>